<feature type="compositionally biased region" description="Pro residues" evidence="3">
    <location>
        <begin position="286"/>
        <end position="295"/>
    </location>
</feature>
<evidence type="ECO:0000256" key="3">
    <source>
        <dbReference type="SAM" id="MobiDB-lite"/>
    </source>
</evidence>
<dbReference type="AlphaFoldDB" id="A0A2U3P1X2"/>
<proteinExistence type="predicted"/>
<accession>A0A2U3P1X2</accession>
<name>A0A2U3P1X2_9MYCO</name>
<keyword evidence="5" id="KW-1185">Reference proteome</keyword>
<evidence type="ECO:0000313" key="4">
    <source>
        <dbReference type="EMBL" id="SPM37728.1"/>
    </source>
</evidence>
<dbReference type="InterPro" id="IPR000026">
    <property type="entry name" value="N1-like"/>
</dbReference>
<sequence>VAAVGGAGAPSLSEIEAWDVAHLENAATGWKATAEHWESSFTSIHRATVSPGGSVWEGLAAEAAQERALADLVKVRGLADALHESAAIARRGAETLDSAKRSVLDAVEEATSAGYVVGEDLSVMPTRAGLAAQAQAQVYAAGIQERAAQLVAHDAAIATNITAATAPLQSVTCPEAPASPVARALGAGFKLDHERDPYTDQPAHGPFEPVSPGKTQFDPKTGTVQGGGGGAGNFGEKGPPGPGLGGGGGPVIPKNARDVLQQIDAGKWPGAANAPGTKGGSAFANTPPPGRPPLLPATDSSGKPITYQEWDVNPKVPGQGRDEQRIITGSDGSAWYTNDHYGTFHRMR</sequence>
<dbReference type="EMBL" id="FUFA01000006">
    <property type="protein sequence ID" value="SPM37728.1"/>
    <property type="molecule type" value="Genomic_DNA"/>
</dbReference>
<reference evidence="4 5" key="1">
    <citation type="submission" date="2017-01" db="EMBL/GenBank/DDBJ databases">
        <authorList>
            <consortium name="Urmite Genomes"/>
        </authorList>
    </citation>
    <scope>NUCLEOTIDE SEQUENCE [LARGE SCALE GENOMIC DNA]</scope>
    <source>
        <strain evidence="4 5">AB57</strain>
    </source>
</reference>
<feature type="region of interest" description="Disordered" evidence="3">
    <location>
        <begin position="192"/>
        <end position="254"/>
    </location>
</feature>
<dbReference type="SUPFAM" id="SSF53933">
    <property type="entry name" value="Microbial ribonucleases"/>
    <property type="match status" value="1"/>
</dbReference>
<dbReference type="Pfam" id="PF00545">
    <property type="entry name" value="Ribonuclease"/>
    <property type="match status" value="1"/>
</dbReference>
<feature type="region of interest" description="Disordered" evidence="3">
    <location>
        <begin position="270"/>
        <end position="328"/>
    </location>
</feature>
<keyword evidence="2" id="KW-0378">Hydrolase</keyword>
<evidence type="ECO:0000256" key="2">
    <source>
        <dbReference type="ARBA" id="ARBA00022801"/>
    </source>
</evidence>
<protein>
    <submittedName>
        <fullName evidence="4">Uncharacterized protein</fullName>
    </submittedName>
</protein>
<dbReference type="GO" id="GO:0003723">
    <property type="term" value="F:RNA binding"/>
    <property type="evidence" value="ECO:0007669"/>
    <property type="project" value="InterPro"/>
</dbReference>
<dbReference type="InterPro" id="IPR016191">
    <property type="entry name" value="Ribonuclease/ribotoxin"/>
</dbReference>
<dbReference type="Gene3D" id="3.10.450.30">
    <property type="entry name" value="Microbial ribonucleases"/>
    <property type="match status" value="1"/>
</dbReference>
<dbReference type="GO" id="GO:0004521">
    <property type="term" value="F:RNA endonuclease activity"/>
    <property type="evidence" value="ECO:0007669"/>
    <property type="project" value="InterPro"/>
</dbReference>
<dbReference type="STRING" id="1841860.GCA_900157375_05580"/>
<evidence type="ECO:0000256" key="1">
    <source>
        <dbReference type="ARBA" id="ARBA00022722"/>
    </source>
</evidence>
<feature type="non-terminal residue" evidence="4">
    <location>
        <position position="1"/>
    </location>
</feature>
<keyword evidence="1" id="KW-0540">Nuclease</keyword>
<evidence type="ECO:0000313" key="5">
    <source>
        <dbReference type="Proteomes" id="UP000240988"/>
    </source>
</evidence>
<organism evidence="4 5">
    <name type="scientific">Mycobacterium rhizamassiliense</name>
    <dbReference type="NCBI Taxonomy" id="1841860"/>
    <lineage>
        <taxon>Bacteria</taxon>
        <taxon>Bacillati</taxon>
        <taxon>Actinomycetota</taxon>
        <taxon>Actinomycetes</taxon>
        <taxon>Mycobacteriales</taxon>
        <taxon>Mycobacteriaceae</taxon>
        <taxon>Mycobacterium</taxon>
    </lineage>
</organism>
<gene>
    <name evidence="4" type="ORF">MRAB57_5577</name>
</gene>
<feature type="compositionally biased region" description="Gly residues" evidence="3">
    <location>
        <begin position="224"/>
        <end position="235"/>
    </location>
</feature>
<dbReference type="GO" id="GO:0016787">
    <property type="term" value="F:hydrolase activity"/>
    <property type="evidence" value="ECO:0007669"/>
    <property type="project" value="UniProtKB-KW"/>
</dbReference>
<dbReference type="Proteomes" id="UP000240988">
    <property type="component" value="Unassembled WGS sequence"/>
</dbReference>